<dbReference type="Proteomes" id="UP001442841">
    <property type="component" value="Chromosome"/>
</dbReference>
<proteinExistence type="predicted"/>
<name>A0ABZ3FQQ3_9ACTN</name>
<evidence type="ECO:0000313" key="2">
    <source>
        <dbReference type="Proteomes" id="UP001442841"/>
    </source>
</evidence>
<sequence length="84" mass="9594">MLLIFGTKGYREILGVVTVVCRYCGNPAAHRLEEITNKFTLFFIPLFTVGRQWTMQCAMCAAESRLDRREAEQLKTSATSPHLR</sequence>
<evidence type="ECO:0000313" key="1">
    <source>
        <dbReference type="EMBL" id="XAN07707.1"/>
    </source>
</evidence>
<reference evidence="1 2" key="1">
    <citation type="submission" date="2024-04" db="EMBL/GenBank/DDBJ databases">
        <title>Isolation of an actinomycete strain from pig manure.</title>
        <authorList>
            <person name="Gong T."/>
            <person name="Yu Z."/>
            <person name="An M."/>
            <person name="Wei C."/>
            <person name="Yang W."/>
            <person name="Liu L."/>
        </authorList>
    </citation>
    <scope>NUCLEOTIDE SEQUENCE [LARGE SCALE GENOMIC DNA]</scope>
    <source>
        <strain evidence="1 2">ZF39</strain>
    </source>
</reference>
<accession>A0ABZ3FQQ3</accession>
<gene>
    <name evidence="1" type="ORF">AADG42_10475</name>
</gene>
<dbReference type="RefSeq" id="WP_425309162.1">
    <property type="nucleotide sequence ID" value="NZ_CP154795.1"/>
</dbReference>
<organism evidence="1 2">
    <name type="scientific">Ammonicoccus fulvus</name>
    <dbReference type="NCBI Taxonomy" id="3138240"/>
    <lineage>
        <taxon>Bacteria</taxon>
        <taxon>Bacillati</taxon>
        <taxon>Actinomycetota</taxon>
        <taxon>Actinomycetes</taxon>
        <taxon>Propionibacteriales</taxon>
        <taxon>Propionibacteriaceae</taxon>
        <taxon>Ammonicoccus</taxon>
    </lineage>
</organism>
<dbReference type="EMBL" id="CP154795">
    <property type="protein sequence ID" value="XAN07707.1"/>
    <property type="molecule type" value="Genomic_DNA"/>
</dbReference>
<keyword evidence="2" id="KW-1185">Reference proteome</keyword>
<protein>
    <submittedName>
        <fullName evidence="1">Zinc-ribbon domain-containing protein</fullName>
    </submittedName>
</protein>